<keyword evidence="11 12" id="KW-0472">Membrane</keyword>
<dbReference type="RefSeq" id="WP_146513644.1">
    <property type="nucleotide sequence ID" value="NZ_SJPI01000001.1"/>
</dbReference>
<evidence type="ECO:0000256" key="2">
    <source>
        <dbReference type="ARBA" id="ARBA00004141"/>
    </source>
</evidence>
<feature type="domain" description="Peptidase M50" evidence="13">
    <location>
        <begin position="62"/>
        <end position="236"/>
    </location>
</feature>
<keyword evidence="10" id="KW-0482">Metalloprotease</keyword>
<feature type="transmembrane region" description="Helical" evidence="12">
    <location>
        <begin position="20"/>
        <end position="37"/>
    </location>
</feature>
<protein>
    <submittedName>
        <fullName evidence="14">Peptidase family M50</fullName>
    </submittedName>
</protein>
<feature type="transmembrane region" description="Helical" evidence="12">
    <location>
        <begin position="167"/>
        <end position="187"/>
    </location>
</feature>
<feature type="transmembrane region" description="Helical" evidence="12">
    <location>
        <begin position="237"/>
        <end position="254"/>
    </location>
</feature>
<accession>A0A5C5WTS5</accession>
<dbReference type="PANTHER" id="PTHR39188:SF3">
    <property type="entry name" value="STAGE IV SPORULATION PROTEIN FB"/>
    <property type="match status" value="1"/>
</dbReference>
<evidence type="ECO:0000256" key="11">
    <source>
        <dbReference type="ARBA" id="ARBA00023136"/>
    </source>
</evidence>
<feature type="transmembrane region" description="Helical" evidence="12">
    <location>
        <begin position="132"/>
        <end position="155"/>
    </location>
</feature>
<gene>
    <name evidence="14" type="ORF">Pla22_10520</name>
</gene>
<proteinExistence type="inferred from homology"/>
<evidence type="ECO:0000256" key="12">
    <source>
        <dbReference type="SAM" id="Phobius"/>
    </source>
</evidence>
<keyword evidence="8" id="KW-0862">Zinc</keyword>
<keyword evidence="4" id="KW-0645">Protease</keyword>
<keyword evidence="9 12" id="KW-1133">Transmembrane helix</keyword>
<dbReference type="GO" id="GO:0008237">
    <property type="term" value="F:metallopeptidase activity"/>
    <property type="evidence" value="ECO:0007669"/>
    <property type="project" value="UniProtKB-KW"/>
</dbReference>
<dbReference type="GO" id="GO:0046872">
    <property type="term" value="F:metal ion binding"/>
    <property type="evidence" value="ECO:0007669"/>
    <property type="project" value="UniProtKB-KW"/>
</dbReference>
<evidence type="ECO:0000256" key="7">
    <source>
        <dbReference type="ARBA" id="ARBA00022801"/>
    </source>
</evidence>
<organism evidence="14 15">
    <name type="scientific">Rubripirellula amarantea</name>
    <dbReference type="NCBI Taxonomy" id="2527999"/>
    <lineage>
        <taxon>Bacteria</taxon>
        <taxon>Pseudomonadati</taxon>
        <taxon>Planctomycetota</taxon>
        <taxon>Planctomycetia</taxon>
        <taxon>Pirellulales</taxon>
        <taxon>Pirellulaceae</taxon>
        <taxon>Rubripirellula</taxon>
    </lineage>
</organism>
<evidence type="ECO:0000313" key="15">
    <source>
        <dbReference type="Proteomes" id="UP000316598"/>
    </source>
</evidence>
<dbReference type="Pfam" id="PF02163">
    <property type="entry name" value="Peptidase_M50"/>
    <property type="match status" value="1"/>
</dbReference>
<keyword evidence="5 12" id="KW-0812">Transmembrane</keyword>
<evidence type="ECO:0000259" key="13">
    <source>
        <dbReference type="Pfam" id="PF02163"/>
    </source>
</evidence>
<dbReference type="GO" id="GO:0016020">
    <property type="term" value="C:membrane"/>
    <property type="evidence" value="ECO:0007669"/>
    <property type="project" value="UniProtKB-SubCell"/>
</dbReference>
<comment type="similarity">
    <text evidence="3">Belongs to the peptidase M50B family.</text>
</comment>
<feature type="transmembrane region" description="Helical" evidence="12">
    <location>
        <begin position="58"/>
        <end position="79"/>
    </location>
</feature>
<keyword evidence="15" id="KW-1185">Reference proteome</keyword>
<dbReference type="OrthoDB" id="166377at2"/>
<evidence type="ECO:0000313" key="14">
    <source>
        <dbReference type="EMBL" id="TWT53423.1"/>
    </source>
</evidence>
<comment type="subcellular location">
    <subcellularLocation>
        <location evidence="2">Membrane</location>
        <topology evidence="2">Multi-pass membrane protein</topology>
    </subcellularLocation>
</comment>
<evidence type="ECO:0000256" key="1">
    <source>
        <dbReference type="ARBA" id="ARBA00001947"/>
    </source>
</evidence>
<dbReference type="PANTHER" id="PTHR39188">
    <property type="entry name" value="MEMBRANE-ASSOCIATED ZINC METALLOPROTEASE M50B"/>
    <property type="match status" value="1"/>
</dbReference>
<evidence type="ECO:0000256" key="6">
    <source>
        <dbReference type="ARBA" id="ARBA00022723"/>
    </source>
</evidence>
<feature type="transmembrane region" description="Helical" evidence="12">
    <location>
        <begin position="260"/>
        <end position="276"/>
    </location>
</feature>
<evidence type="ECO:0000256" key="4">
    <source>
        <dbReference type="ARBA" id="ARBA00022670"/>
    </source>
</evidence>
<evidence type="ECO:0000256" key="3">
    <source>
        <dbReference type="ARBA" id="ARBA00007931"/>
    </source>
</evidence>
<reference evidence="14 15" key="1">
    <citation type="submission" date="2019-02" db="EMBL/GenBank/DDBJ databases">
        <title>Deep-cultivation of Planctomycetes and their phenomic and genomic characterization uncovers novel biology.</title>
        <authorList>
            <person name="Wiegand S."/>
            <person name="Jogler M."/>
            <person name="Boedeker C."/>
            <person name="Pinto D."/>
            <person name="Vollmers J."/>
            <person name="Rivas-Marin E."/>
            <person name="Kohn T."/>
            <person name="Peeters S.H."/>
            <person name="Heuer A."/>
            <person name="Rast P."/>
            <person name="Oberbeckmann S."/>
            <person name="Bunk B."/>
            <person name="Jeske O."/>
            <person name="Meyerdierks A."/>
            <person name="Storesund J.E."/>
            <person name="Kallscheuer N."/>
            <person name="Luecker S."/>
            <person name="Lage O.M."/>
            <person name="Pohl T."/>
            <person name="Merkel B.J."/>
            <person name="Hornburger P."/>
            <person name="Mueller R.-W."/>
            <person name="Bruemmer F."/>
            <person name="Labrenz M."/>
            <person name="Spormann A.M."/>
            <person name="Op Den Camp H."/>
            <person name="Overmann J."/>
            <person name="Amann R."/>
            <person name="Jetten M.S.M."/>
            <person name="Mascher T."/>
            <person name="Medema M.H."/>
            <person name="Devos D.P."/>
            <person name="Kaster A.-K."/>
            <person name="Ovreas L."/>
            <person name="Rohde M."/>
            <person name="Galperin M.Y."/>
            <person name="Jogler C."/>
        </authorList>
    </citation>
    <scope>NUCLEOTIDE SEQUENCE [LARGE SCALE GENOMIC DNA]</scope>
    <source>
        <strain evidence="14 15">Pla22</strain>
    </source>
</reference>
<dbReference type="AlphaFoldDB" id="A0A5C5WTS5"/>
<dbReference type="InterPro" id="IPR008915">
    <property type="entry name" value="Peptidase_M50"/>
</dbReference>
<keyword evidence="6" id="KW-0479">Metal-binding</keyword>
<sequence>MLLQEPASTPYDLHFNCLGFRVRVSAWFWVAISLLGYSNVQSLDRHFGAASPGMLPMLLLWALCVLLSILIHELGHALAFRKYGMDASIVLYHFGGLAIPESRSSSSYDVESSFAQNQYGSSNRSLSNTQQIIISLAGPLLQLAVAVVVMIAVKLAGYGFQLSLDGFVYTIPLGPINLIPGLIDGAMLTSPGLYILLDFFLVPSVLWALLNLLPIWPLDGGQITSEVMDMRRVPKTMAFQLSMIVAGCVAAYGFYNESTYMGVMFLMLALMNYQVMQQFTRHRY</sequence>
<dbReference type="Proteomes" id="UP000316598">
    <property type="component" value="Unassembled WGS sequence"/>
</dbReference>
<evidence type="ECO:0000256" key="10">
    <source>
        <dbReference type="ARBA" id="ARBA00023049"/>
    </source>
</evidence>
<evidence type="ECO:0000256" key="8">
    <source>
        <dbReference type="ARBA" id="ARBA00022833"/>
    </source>
</evidence>
<feature type="transmembrane region" description="Helical" evidence="12">
    <location>
        <begin position="193"/>
        <end position="216"/>
    </location>
</feature>
<dbReference type="EMBL" id="SJPI01000001">
    <property type="protein sequence ID" value="TWT53423.1"/>
    <property type="molecule type" value="Genomic_DNA"/>
</dbReference>
<name>A0A5C5WTS5_9BACT</name>
<comment type="caution">
    <text evidence="14">The sequence shown here is derived from an EMBL/GenBank/DDBJ whole genome shotgun (WGS) entry which is preliminary data.</text>
</comment>
<dbReference type="GO" id="GO:0006508">
    <property type="term" value="P:proteolysis"/>
    <property type="evidence" value="ECO:0007669"/>
    <property type="project" value="UniProtKB-KW"/>
</dbReference>
<keyword evidence="7" id="KW-0378">Hydrolase</keyword>
<comment type="cofactor">
    <cofactor evidence="1">
        <name>Zn(2+)</name>
        <dbReference type="ChEBI" id="CHEBI:29105"/>
    </cofactor>
</comment>
<evidence type="ECO:0000256" key="9">
    <source>
        <dbReference type="ARBA" id="ARBA00022989"/>
    </source>
</evidence>
<evidence type="ECO:0000256" key="5">
    <source>
        <dbReference type="ARBA" id="ARBA00022692"/>
    </source>
</evidence>